<evidence type="ECO:0000313" key="1">
    <source>
        <dbReference type="EMBL" id="PSL15751.1"/>
    </source>
</evidence>
<sequence>MQDPMLNANDESNLYFEKTETNQNPFLIFRSAGFSR</sequence>
<comment type="caution">
    <text evidence="1">The sequence shown here is derived from an EMBL/GenBank/DDBJ whole genome shotgun (WGS) entry which is preliminary data.</text>
</comment>
<accession>A0A2P8F205</accession>
<protein>
    <submittedName>
        <fullName evidence="1">Uncharacterized protein</fullName>
    </submittedName>
</protein>
<dbReference type="Proteomes" id="UP000242133">
    <property type="component" value="Unassembled WGS sequence"/>
</dbReference>
<organism evidence="1 2">
    <name type="scientific">Marinobacterium halophilum</name>
    <dbReference type="NCBI Taxonomy" id="267374"/>
    <lineage>
        <taxon>Bacteria</taxon>
        <taxon>Pseudomonadati</taxon>
        <taxon>Pseudomonadota</taxon>
        <taxon>Gammaproteobacteria</taxon>
        <taxon>Oceanospirillales</taxon>
        <taxon>Oceanospirillaceae</taxon>
        <taxon>Marinobacterium</taxon>
    </lineage>
</organism>
<name>A0A2P8F205_9GAMM</name>
<dbReference type="EMBL" id="PYGI01000003">
    <property type="protein sequence ID" value="PSL15751.1"/>
    <property type="molecule type" value="Genomic_DNA"/>
</dbReference>
<keyword evidence="2" id="KW-1185">Reference proteome</keyword>
<evidence type="ECO:0000313" key="2">
    <source>
        <dbReference type="Proteomes" id="UP000242133"/>
    </source>
</evidence>
<dbReference type="AlphaFoldDB" id="A0A2P8F205"/>
<reference evidence="1 2" key="1">
    <citation type="submission" date="2018-03" db="EMBL/GenBank/DDBJ databases">
        <title>Genomic Encyclopedia of Archaeal and Bacterial Type Strains, Phase II (KMG-II): from individual species to whole genera.</title>
        <authorList>
            <person name="Goeker M."/>
        </authorList>
    </citation>
    <scope>NUCLEOTIDE SEQUENCE [LARGE SCALE GENOMIC DNA]</scope>
    <source>
        <strain evidence="1 2">DSM 17586</strain>
    </source>
</reference>
<proteinExistence type="predicted"/>
<gene>
    <name evidence="1" type="ORF">CLV44_10332</name>
</gene>